<evidence type="ECO:0000256" key="1">
    <source>
        <dbReference type="SAM" id="MobiDB-lite"/>
    </source>
</evidence>
<dbReference type="Gene3D" id="3.60.15.10">
    <property type="entry name" value="Ribonuclease Z/Hydroxyacylglutathione hydrolase-like"/>
    <property type="match status" value="1"/>
</dbReference>
<gene>
    <name evidence="2" type="primary">ulaG_1</name>
    <name evidence="2" type="ORF">NCTC10418_06644</name>
</gene>
<dbReference type="InterPro" id="IPR036866">
    <property type="entry name" value="RibonucZ/Hydroxyglut_hydro"/>
</dbReference>
<evidence type="ECO:0000313" key="2">
    <source>
        <dbReference type="EMBL" id="STE88927.1"/>
    </source>
</evidence>
<proteinExistence type="predicted"/>
<feature type="region of interest" description="Disordered" evidence="1">
    <location>
        <begin position="74"/>
        <end position="102"/>
    </location>
</feature>
<feature type="compositionally biased region" description="Basic residues" evidence="1">
    <location>
        <begin position="91"/>
        <end position="102"/>
    </location>
</feature>
<name>A0A376L3A0_ECOLX</name>
<sequence>MSKVKSITRESWILSTFPEWGSWLNEEIEQEQVAPGTFAMWWLGCTGIWLKSEGGTNVCVDFWCGTGKQSHGNPLMKQGHQMQRMAGVKKTAAKPTHHPVCS</sequence>
<organism evidence="2 3">
    <name type="scientific">Escherichia coli</name>
    <dbReference type="NCBI Taxonomy" id="562"/>
    <lineage>
        <taxon>Bacteria</taxon>
        <taxon>Pseudomonadati</taxon>
        <taxon>Pseudomonadota</taxon>
        <taxon>Gammaproteobacteria</taxon>
        <taxon>Enterobacterales</taxon>
        <taxon>Enterobacteriaceae</taxon>
        <taxon>Escherichia</taxon>
    </lineage>
</organism>
<keyword evidence="2" id="KW-0378">Hydrolase</keyword>
<accession>A0A376L3A0</accession>
<dbReference type="EC" id="3.1.1.-" evidence="2"/>
<protein>
    <submittedName>
        <fullName evidence="2">L-ascorbate 6-phosphate lactonase</fullName>
        <ecNumber evidence="2">3.1.1.-</ecNumber>
    </submittedName>
</protein>
<dbReference type="GO" id="GO:0016787">
    <property type="term" value="F:hydrolase activity"/>
    <property type="evidence" value="ECO:0007669"/>
    <property type="project" value="UniProtKB-KW"/>
</dbReference>
<dbReference type="EMBL" id="UFZQ01000001">
    <property type="protein sequence ID" value="STE88927.1"/>
    <property type="molecule type" value="Genomic_DNA"/>
</dbReference>
<reference evidence="2 3" key="1">
    <citation type="submission" date="2018-06" db="EMBL/GenBank/DDBJ databases">
        <authorList>
            <consortium name="Pathogen Informatics"/>
            <person name="Doyle S."/>
        </authorList>
    </citation>
    <scope>NUCLEOTIDE SEQUENCE [LARGE SCALE GENOMIC DNA]</scope>
    <source>
        <strain evidence="2 3">NCTC10418</strain>
    </source>
</reference>
<dbReference type="Proteomes" id="UP000255460">
    <property type="component" value="Unassembled WGS sequence"/>
</dbReference>
<dbReference type="AlphaFoldDB" id="A0A376L3A0"/>
<evidence type="ECO:0000313" key="3">
    <source>
        <dbReference type="Proteomes" id="UP000255460"/>
    </source>
</evidence>